<dbReference type="PIRSF" id="PIRSF036794">
    <property type="entry name" value="UCP_erythr_ester"/>
    <property type="match status" value="1"/>
</dbReference>
<dbReference type="GO" id="GO:0046677">
    <property type="term" value="P:response to antibiotic"/>
    <property type="evidence" value="ECO:0007669"/>
    <property type="project" value="InterPro"/>
</dbReference>
<dbReference type="Gene3D" id="3.40.1660.10">
    <property type="entry name" value="EreA-like (biosynthetic domain)"/>
    <property type="match status" value="1"/>
</dbReference>
<accession>A0A1M7NW18</accession>
<dbReference type="InterPro" id="IPR014622">
    <property type="entry name" value="UCP036794_erythomycin"/>
</dbReference>
<dbReference type="Gene3D" id="3.30.1870.10">
    <property type="entry name" value="EreA-like, domain 2"/>
    <property type="match status" value="1"/>
</dbReference>
<name>A0A1M7NW18_9FLAO</name>
<dbReference type="Gene3D" id="1.20.1440.30">
    <property type="entry name" value="Biosynthetic Protein domain"/>
    <property type="match status" value="1"/>
</dbReference>
<evidence type="ECO:0000313" key="2">
    <source>
        <dbReference type="Proteomes" id="UP000184092"/>
    </source>
</evidence>
<evidence type="ECO:0000313" key="1">
    <source>
        <dbReference type="EMBL" id="SHN08285.1"/>
    </source>
</evidence>
<dbReference type="Pfam" id="PF05139">
    <property type="entry name" value="Erythro_esteras"/>
    <property type="match status" value="1"/>
</dbReference>
<dbReference type="PANTHER" id="PTHR31299:SF0">
    <property type="entry name" value="ESTERASE, PUTATIVE (AFU_ORTHOLOGUE AFUA_1G05850)-RELATED"/>
    <property type="match status" value="1"/>
</dbReference>
<dbReference type="RefSeq" id="WP_084538356.1">
    <property type="nucleotide sequence ID" value="NZ_FRCL01000012.1"/>
</dbReference>
<dbReference type="OrthoDB" id="9810066at2"/>
<dbReference type="InterPro" id="IPR052036">
    <property type="entry name" value="Hydrolase/PRTase-associated"/>
</dbReference>
<dbReference type="CDD" id="cd14728">
    <property type="entry name" value="Ere-like"/>
    <property type="match status" value="1"/>
</dbReference>
<dbReference type="Proteomes" id="UP000184092">
    <property type="component" value="Unassembled WGS sequence"/>
</dbReference>
<proteinExistence type="predicted"/>
<keyword evidence="2" id="KW-1185">Reference proteome</keyword>
<reference evidence="2" key="1">
    <citation type="submission" date="2016-11" db="EMBL/GenBank/DDBJ databases">
        <authorList>
            <person name="Varghese N."/>
            <person name="Submissions S."/>
        </authorList>
    </citation>
    <scope>NUCLEOTIDE SEQUENCE [LARGE SCALE GENOMIC DNA]</scope>
    <source>
        <strain evidence="2">CGMCC 1.2749</strain>
    </source>
</reference>
<dbReference type="STRING" id="178356.SAMN05216269_112107"/>
<sequence>MRTFADLNNLTNSSEIIELLKKTATPLENLADLDPLMDYIGEAKYVLLGEASHGTHEYYTWRAKITQRLIKEKGFSFVGVEGDWPDCYRLNRFAKGYLNSGTDIYNVLNEFKRWPTWMWANWEVAAFIDWLKSYNIDLPADKRIGFYGLDVYSFRESMNSIIQYLEKNDPKALVIAKNAMKCFEPYGKDEGQTYARASSYVPELCEKEILHMLTEIVKNAPNYNHDAENVLSTEQNAFIARNAEKYYRAMIKRGSASWNIRDEHMVSTIERLMKFHGKEAKIIVWEHNTHIGDARATYMASEGMVNVGQLLREQHSTDGVLAVGFGSHKGSVVAGREWGDSMRKIKVPEAVEGSWEHTFHLASKGQNKLLLMNKLKEEKCISSYIGHRAIGVVYNPEHERFGNYVPTIMPKRYDAFIFIDETKALHPIHIQPEGNQIPETYPFGM</sequence>
<dbReference type="PANTHER" id="PTHR31299">
    <property type="entry name" value="ESTERASE, PUTATIVE (AFU_ORTHOLOGUE AFUA_1G05850)-RELATED"/>
    <property type="match status" value="1"/>
</dbReference>
<gene>
    <name evidence="1" type="ORF">SAMN05216269_112107</name>
</gene>
<organism evidence="1 2">
    <name type="scientific">Flavobacterium xinjiangense</name>
    <dbReference type="NCBI Taxonomy" id="178356"/>
    <lineage>
        <taxon>Bacteria</taxon>
        <taxon>Pseudomonadati</taxon>
        <taxon>Bacteroidota</taxon>
        <taxon>Flavobacteriia</taxon>
        <taxon>Flavobacteriales</taxon>
        <taxon>Flavobacteriaceae</taxon>
        <taxon>Flavobacterium</taxon>
    </lineage>
</organism>
<protein>
    <submittedName>
        <fullName evidence="1">Erythromycin esterase homolog</fullName>
    </submittedName>
</protein>
<dbReference type="AlphaFoldDB" id="A0A1M7NW18"/>
<dbReference type="SUPFAM" id="SSF159501">
    <property type="entry name" value="EreA/ChaN-like"/>
    <property type="match status" value="1"/>
</dbReference>
<dbReference type="EMBL" id="FRCL01000012">
    <property type="protein sequence ID" value="SHN08285.1"/>
    <property type="molecule type" value="Genomic_DNA"/>
</dbReference>
<dbReference type="InterPro" id="IPR007815">
    <property type="entry name" value="Emycin_Estase"/>
</dbReference>